<evidence type="ECO:0000313" key="4">
    <source>
        <dbReference type="Proteomes" id="UP000031271"/>
    </source>
</evidence>
<dbReference type="Proteomes" id="UP000182276">
    <property type="component" value="Unassembled WGS sequence"/>
</dbReference>
<dbReference type="EMBL" id="FNHO01000002">
    <property type="protein sequence ID" value="SDM08951.1"/>
    <property type="molecule type" value="Genomic_DNA"/>
</dbReference>
<protein>
    <submittedName>
        <fullName evidence="2">Agglutinin biogenesis protein MshP</fullName>
    </submittedName>
    <submittedName>
        <fullName evidence="3">MSHA biogenesis protein MshP</fullName>
    </submittedName>
</protein>
<reference evidence="4" key="1">
    <citation type="submission" date="2014-03" db="EMBL/GenBank/DDBJ databases">
        <title>Complete genome of Pseudomonas balearica DSM 6083T, a sewage water isolate from an enrichment with 2-methylnaphthalene.</title>
        <authorList>
            <person name="Salva-Serra F."/>
            <person name="Jaen-Luchoro D."/>
            <person name="Busquets A."/>
            <person name="Pena A."/>
            <person name="Gomila M."/>
            <person name="Bosch R."/>
            <person name="Nogales B."/>
            <person name="Garcia-Valdes E."/>
            <person name="Lalucat J."/>
            <person name="Bennasar A."/>
        </authorList>
    </citation>
    <scope>NUCLEOTIDE SEQUENCE [LARGE SCALE GENOMIC DNA]</scope>
    <source>
        <strain evidence="4">DSM 6083</strain>
    </source>
</reference>
<proteinExistence type="predicted"/>
<feature type="transmembrane region" description="Helical" evidence="1">
    <location>
        <begin position="15"/>
        <end position="35"/>
    </location>
</feature>
<evidence type="ECO:0000313" key="2">
    <source>
        <dbReference type="EMBL" id="AJE15976.1"/>
    </source>
</evidence>
<dbReference type="Proteomes" id="UP000031271">
    <property type="component" value="Chromosome"/>
</dbReference>
<reference evidence="2 4" key="3">
    <citation type="journal article" name="Genome Announc.">
        <title>Complete Genome Sequence of Pseudomonas balearica DSM 6083T.</title>
        <authorList>
            <person name="Bennasar-Figueras A."/>
            <person name="Salva-Serra F."/>
            <person name="Jaen-Luchoro D."/>
            <person name="Segui C."/>
            <person name="Aliaga F."/>
            <person name="Busquets A."/>
            <person name="Gomila M."/>
            <person name="Moore E.R."/>
            <person name="Lalucat J."/>
        </authorList>
    </citation>
    <scope>NUCLEOTIDE SEQUENCE [LARGE SCALE GENOMIC DNA]</scope>
    <source>
        <strain evidence="4">DSM 6083</strain>
        <strain evidence="2">DSM6083</strain>
    </source>
</reference>
<evidence type="ECO:0000256" key="1">
    <source>
        <dbReference type="SAM" id="Phobius"/>
    </source>
</evidence>
<name>A0A8D3Y321_9GAMM</name>
<evidence type="ECO:0000313" key="3">
    <source>
        <dbReference type="EMBL" id="SDM08951.1"/>
    </source>
</evidence>
<gene>
    <name evidence="2" type="ORF">CL52_13365</name>
    <name evidence="3" type="ORF">SAMN05660875_102155</name>
</gene>
<sequence>MRPNSSFLQGRQGGFGLVAAMFVIIVIAGAVAAMARMSATQSATSSMAIQQARAYQAARAGIEWGIHRAMADLSCEDQFMLEGFKVEVKCDKSATTVSLPEEDRSLRFISLQASAQYASPGSPDYVYRQLSAVVEKDD</sequence>
<reference evidence="3 5" key="2">
    <citation type="submission" date="2016-10" db="EMBL/GenBank/DDBJ databases">
        <authorList>
            <person name="Varghese N."/>
            <person name="Submissions S."/>
        </authorList>
    </citation>
    <scope>NUCLEOTIDE SEQUENCE [LARGE SCALE GENOMIC DNA]</scope>
    <source>
        <strain evidence="3 5">DSM 6083</strain>
    </source>
</reference>
<keyword evidence="1" id="KW-0472">Membrane</keyword>
<dbReference type="EMBL" id="CP007511">
    <property type="protein sequence ID" value="AJE15976.1"/>
    <property type="molecule type" value="Genomic_DNA"/>
</dbReference>
<dbReference type="AlphaFoldDB" id="A0A8D3Y321"/>
<dbReference type="KEGG" id="pbm:CL52_13365"/>
<organism evidence="2 4">
    <name type="scientific">Stutzerimonas balearica DSM 6083</name>
    <dbReference type="NCBI Taxonomy" id="1123016"/>
    <lineage>
        <taxon>Bacteria</taxon>
        <taxon>Pseudomonadati</taxon>
        <taxon>Pseudomonadota</taxon>
        <taxon>Gammaproteobacteria</taxon>
        <taxon>Pseudomonadales</taxon>
        <taxon>Pseudomonadaceae</taxon>
        <taxon>Stutzerimonas</taxon>
    </lineage>
</organism>
<keyword evidence="1" id="KW-1133">Transmembrane helix</keyword>
<keyword evidence="5" id="KW-1185">Reference proteome</keyword>
<accession>A0A8D3Y321</accession>
<evidence type="ECO:0000313" key="5">
    <source>
        <dbReference type="Proteomes" id="UP000182276"/>
    </source>
</evidence>
<keyword evidence="1" id="KW-0812">Transmembrane</keyword>